<proteinExistence type="inferred from homology"/>
<evidence type="ECO:0000256" key="2">
    <source>
        <dbReference type="ARBA" id="ARBA00022630"/>
    </source>
</evidence>
<evidence type="ECO:0000256" key="4">
    <source>
        <dbReference type="ARBA" id="ARBA00023002"/>
    </source>
</evidence>
<dbReference type="InterPro" id="IPR050416">
    <property type="entry name" value="FAD-linked_Oxidoreductase"/>
</dbReference>
<evidence type="ECO:0000259" key="5">
    <source>
        <dbReference type="PROSITE" id="PS51387"/>
    </source>
</evidence>
<dbReference type="EMBL" id="QKXC01000020">
    <property type="protein sequence ID" value="RBR26454.1"/>
    <property type="molecule type" value="Genomic_DNA"/>
</dbReference>
<dbReference type="InterPro" id="IPR016169">
    <property type="entry name" value="FAD-bd_PCMH_sub2"/>
</dbReference>
<dbReference type="PANTHER" id="PTHR42973">
    <property type="entry name" value="BINDING OXIDOREDUCTASE, PUTATIVE (AFU_ORTHOLOGUE AFUA_1G17690)-RELATED"/>
    <property type="match status" value="1"/>
</dbReference>
<dbReference type="GO" id="GO:0016491">
    <property type="term" value="F:oxidoreductase activity"/>
    <property type="evidence" value="ECO:0007669"/>
    <property type="project" value="UniProtKB-KW"/>
</dbReference>
<reference evidence="6 7" key="1">
    <citation type="submission" date="2018-06" db="EMBL/GenBank/DDBJ databases">
        <title>Fusarium incarnatum-equiseti species complex species 28.</title>
        <authorList>
            <person name="Gardiner D.M."/>
        </authorList>
    </citation>
    <scope>NUCLEOTIDE SEQUENCE [LARGE SCALE GENOMIC DNA]</scope>
    <source>
        <strain evidence="6 7">FIESC_28</strain>
    </source>
</reference>
<dbReference type="OrthoDB" id="2151789at2759"/>
<dbReference type="AlphaFoldDB" id="A0A366SAU5"/>
<evidence type="ECO:0000256" key="1">
    <source>
        <dbReference type="ARBA" id="ARBA00005466"/>
    </source>
</evidence>
<evidence type="ECO:0000313" key="6">
    <source>
        <dbReference type="EMBL" id="RBR26454.1"/>
    </source>
</evidence>
<dbReference type="RefSeq" id="XP_031021045.1">
    <property type="nucleotide sequence ID" value="XM_031154899.1"/>
</dbReference>
<sequence>MYMPNTAGYEQRLDTYYSANAALSPWCMVMPNSTEDVSKIVKVLAANECPFGIRSGAHSAYRGANSVEDGVTIDFSYMNRTVYDSENGIARIEPGSNWGLVYEALDPYGVAAVGGRASPVGVGGFTTGGGYSFHSSTKGFACDQVVNFEVVLADGRIVNANKDEHSDLWKSLKGGSGNLGLVTRIDQRAVDSNEIWAGFVSFGLSQRDAVFKEYIDFVESNDKDPASQLIVTVQWDGEQKHLLSVVSNSDAIESPSSFSKLFSIPSTSNTTTKGKIADVVPQFTGPTPLGLYANWMTGTTTNDIRLMTFMHDKFDEYVDKMKAAAPVSKFSVLVQFQPVTQSMVKHGRENGSNVLGLESVVDKGPALMWLIAVTVDTEKNQEKIDPLTRAFKADVDAYAEKMAIGYSWVYLNYARGGQDPLLYYGDDNVELIRKASKKYDPDGMFQHLRRSGFKIPV</sequence>
<keyword evidence="7" id="KW-1185">Reference proteome</keyword>
<dbReference type="GO" id="GO:0071949">
    <property type="term" value="F:FAD binding"/>
    <property type="evidence" value="ECO:0007669"/>
    <property type="project" value="InterPro"/>
</dbReference>
<keyword evidence="2" id="KW-0285">Flavoprotein</keyword>
<feature type="domain" description="FAD-binding PCMH-type" evidence="5">
    <location>
        <begin position="21"/>
        <end position="192"/>
    </location>
</feature>
<dbReference type="PROSITE" id="PS51387">
    <property type="entry name" value="FAD_PCMH"/>
    <property type="match status" value="1"/>
</dbReference>
<dbReference type="Pfam" id="PF01565">
    <property type="entry name" value="FAD_binding_4"/>
    <property type="match status" value="1"/>
</dbReference>
<dbReference type="InterPro" id="IPR016166">
    <property type="entry name" value="FAD-bd_PCMH"/>
</dbReference>
<dbReference type="GeneID" id="41990195"/>
<keyword evidence="3" id="KW-0274">FAD</keyword>
<dbReference type="Gene3D" id="3.30.465.10">
    <property type="match status" value="1"/>
</dbReference>
<accession>A0A366SAU5</accession>
<name>A0A366SAU5_9HYPO</name>
<evidence type="ECO:0000313" key="7">
    <source>
        <dbReference type="Proteomes" id="UP000253153"/>
    </source>
</evidence>
<dbReference type="Proteomes" id="UP000253153">
    <property type="component" value="Unassembled WGS sequence"/>
</dbReference>
<protein>
    <recommendedName>
        <fullName evidence="5">FAD-binding PCMH-type domain-containing protein</fullName>
    </recommendedName>
</protein>
<dbReference type="InterPro" id="IPR006094">
    <property type="entry name" value="Oxid_FAD_bind_N"/>
</dbReference>
<dbReference type="PANTHER" id="PTHR42973:SF53">
    <property type="entry name" value="FAD-BINDING PCMH-TYPE DOMAIN-CONTAINING PROTEIN-RELATED"/>
    <property type="match status" value="1"/>
</dbReference>
<comment type="similarity">
    <text evidence="1">Belongs to the oxygen-dependent FAD-linked oxidoreductase family.</text>
</comment>
<dbReference type="SUPFAM" id="SSF56176">
    <property type="entry name" value="FAD-binding/transporter-associated domain-like"/>
    <property type="match status" value="1"/>
</dbReference>
<gene>
    <name evidence="6" type="ORF">FIESC28_00748</name>
</gene>
<dbReference type="InterPro" id="IPR036318">
    <property type="entry name" value="FAD-bd_PCMH-like_sf"/>
</dbReference>
<keyword evidence="4" id="KW-0560">Oxidoreductase</keyword>
<comment type="caution">
    <text evidence="6">The sequence shown here is derived from an EMBL/GenBank/DDBJ whole genome shotgun (WGS) entry which is preliminary data.</text>
</comment>
<evidence type="ECO:0000256" key="3">
    <source>
        <dbReference type="ARBA" id="ARBA00022827"/>
    </source>
</evidence>
<organism evidence="6 7">
    <name type="scientific">Fusarium coffeatum</name>
    <dbReference type="NCBI Taxonomy" id="231269"/>
    <lineage>
        <taxon>Eukaryota</taxon>
        <taxon>Fungi</taxon>
        <taxon>Dikarya</taxon>
        <taxon>Ascomycota</taxon>
        <taxon>Pezizomycotina</taxon>
        <taxon>Sordariomycetes</taxon>
        <taxon>Hypocreomycetidae</taxon>
        <taxon>Hypocreales</taxon>
        <taxon>Nectriaceae</taxon>
        <taxon>Fusarium</taxon>
        <taxon>Fusarium incarnatum-equiseti species complex</taxon>
    </lineage>
</organism>